<evidence type="ECO:0000313" key="1">
    <source>
        <dbReference type="EMBL" id="RVW34523.1"/>
    </source>
</evidence>
<organism evidence="1 2">
    <name type="scientific">Vitis vinifera</name>
    <name type="common">Grape</name>
    <dbReference type="NCBI Taxonomy" id="29760"/>
    <lineage>
        <taxon>Eukaryota</taxon>
        <taxon>Viridiplantae</taxon>
        <taxon>Streptophyta</taxon>
        <taxon>Embryophyta</taxon>
        <taxon>Tracheophyta</taxon>
        <taxon>Spermatophyta</taxon>
        <taxon>Magnoliopsida</taxon>
        <taxon>eudicotyledons</taxon>
        <taxon>Gunneridae</taxon>
        <taxon>Pentapetalae</taxon>
        <taxon>rosids</taxon>
        <taxon>Vitales</taxon>
        <taxon>Vitaceae</taxon>
        <taxon>Viteae</taxon>
        <taxon>Vitis</taxon>
    </lineage>
</organism>
<accession>A0A438DGC7</accession>
<dbReference type="Proteomes" id="UP000288805">
    <property type="component" value="Unassembled WGS sequence"/>
</dbReference>
<protein>
    <submittedName>
        <fullName evidence="1">Uncharacterized protein</fullName>
    </submittedName>
</protein>
<name>A0A438DGC7_VITVI</name>
<evidence type="ECO:0000313" key="2">
    <source>
        <dbReference type="Proteomes" id="UP000288805"/>
    </source>
</evidence>
<proteinExistence type="predicted"/>
<dbReference type="AlphaFoldDB" id="A0A438DGC7"/>
<sequence>MVNQYWRYEAVSCVTGTEISGQALIKSSKELGAKAFLEWGAIDAWGTAGELAVFWDSETLELLDKEIRAFSLMKSFQEKLGDSIEDRNLINILLVGGTLNWNGGQRGQAFSLLDPFVISRQWEELFRNATQHLN</sequence>
<comment type="caution">
    <text evidence="1">The sequence shown here is derived from an EMBL/GenBank/DDBJ whole genome shotgun (WGS) entry which is preliminary data.</text>
</comment>
<dbReference type="EMBL" id="QGNW01001638">
    <property type="protein sequence ID" value="RVW34523.1"/>
    <property type="molecule type" value="Genomic_DNA"/>
</dbReference>
<reference evidence="1 2" key="1">
    <citation type="journal article" date="2018" name="PLoS Genet.">
        <title>Population sequencing reveals clonal diversity and ancestral inbreeding in the grapevine cultivar Chardonnay.</title>
        <authorList>
            <person name="Roach M.J."/>
            <person name="Johnson D.L."/>
            <person name="Bohlmann J."/>
            <person name="van Vuuren H.J."/>
            <person name="Jones S.J."/>
            <person name="Pretorius I.S."/>
            <person name="Schmidt S.A."/>
            <person name="Borneman A.R."/>
        </authorList>
    </citation>
    <scope>NUCLEOTIDE SEQUENCE [LARGE SCALE GENOMIC DNA]</scope>
    <source>
        <strain evidence="2">cv. Chardonnay</strain>
        <tissue evidence="1">Leaf</tissue>
    </source>
</reference>
<gene>
    <name evidence="1" type="ORF">CK203_115338</name>
</gene>